<dbReference type="InterPro" id="IPR000073">
    <property type="entry name" value="AB_hydrolase_1"/>
</dbReference>
<gene>
    <name evidence="2" type="ORF">TJEJU_2405</name>
</gene>
<feature type="domain" description="AB hydrolase-1" evidence="1">
    <location>
        <begin position="31"/>
        <end position="273"/>
    </location>
</feature>
<protein>
    <recommendedName>
        <fullName evidence="1">AB hydrolase-1 domain-containing protein</fullName>
    </recommendedName>
</protein>
<proteinExistence type="predicted"/>
<dbReference type="RefSeq" id="WP_095072378.1">
    <property type="nucleotide sequence ID" value="NZ_LT899436.1"/>
</dbReference>
<evidence type="ECO:0000259" key="1">
    <source>
        <dbReference type="Pfam" id="PF00561"/>
    </source>
</evidence>
<dbReference type="KEGG" id="tje:TJEJU_2405"/>
<sequence length="284" mass="33151">MTSNEWVKKGEFRTVFNHKIFTVDTGEKDKPILVILHGYPTSSYDYYKVLNQLTKKYRVIVHDHLGYGFSDKPKEYSYSLIEQADVALALWKQLGISKFTLLAHDYGTSVATEIIARLNKKQIDITIEEFILCNGSVHIELSQLRLIQKLLKNKLTGKHVAKLSNEFIFSKNIRNVYFDKNKITNEELKEMWLQLTHNDGKAVIHKLSNYINERYFFWNRWIGALKTTTIPTKIVWPKNDPVAVYKMAELLHQEIQKSTLYTLNNSGHFPMLETPNEWVALIIK</sequence>
<dbReference type="AlphaFoldDB" id="A0A238UCF5"/>
<keyword evidence="3" id="KW-1185">Reference proteome</keyword>
<organism evidence="2 3">
    <name type="scientific">Tenacibaculum jejuense</name>
    <dbReference type="NCBI Taxonomy" id="584609"/>
    <lineage>
        <taxon>Bacteria</taxon>
        <taxon>Pseudomonadati</taxon>
        <taxon>Bacteroidota</taxon>
        <taxon>Flavobacteriia</taxon>
        <taxon>Flavobacteriales</taxon>
        <taxon>Flavobacteriaceae</taxon>
        <taxon>Tenacibaculum</taxon>
    </lineage>
</organism>
<name>A0A238UCF5_9FLAO</name>
<dbReference type="InterPro" id="IPR000639">
    <property type="entry name" value="Epox_hydrolase-like"/>
</dbReference>
<reference evidence="2 3" key="1">
    <citation type="submission" date="2017-07" db="EMBL/GenBank/DDBJ databases">
        <authorList>
            <person name="Sun Z.S."/>
            <person name="Albrecht U."/>
            <person name="Echele G."/>
            <person name="Lee C.C."/>
        </authorList>
    </citation>
    <scope>NUCLEOTIDE SEQUENCE [LARGE SCALE GENOMIC DNA]</scope>
    <source>
        <strain evidence="3">type strain: KCTC 22618</strain>
    </source>
</reference>
<dbReference type="GO" id="GO:0047372">
    <property type="term" value="F:monoacylglycerol lipase activity"/>
    <property type="evidence" value="ECO:0007669"/>
    <property type="project" value="TreeGrafter"/>
</dbReference>
<dbReference type="Gene3D" id="3.40.50.1820">
    <property type="entry name" value="alpha/beta hydrolase"/>
    <property type="match status" value="1"/>
</dbReference>
<dbReference type="OrthoDB" id="9799612at2"/>
<dbReference type="SUPFAM" id="SSF53474">
    <property type="entry name" value="alpha/beta-Hydrolases"/>
    <property type="match status" value="1"/>
</dbReference>
<evidence type="ECO:0000313" key="3">
    <source>
        <dbReference type="Proteomes" id="UP000215214"/>
    </source>
</evidence>
<dbReference type="GO" id="GO:0046464">
    <property type="term" value="P:acylglycerol catabolic process"/>
    <property type="evidence" value="ECO:0007669"/>
    <property type="project" value="TreeGrafter"/>
</dbReference>
<dbReference type="Proteomes" id="UP000215214">
    <property type="component" value="Chromosome TJEJU"/>
</dbReference>
<dbReference type="Pfam" id="PF00561">
    <property type="entry name" value="Abhydrolase_1"/>
    <property type="match status" value="1"/>
</dbReference>
<dbReference type="PANTHER" id="PTHR43798:SF33">
    <property type="entry name" value="HYDROLASE, PUTATIVE (AFU_ORTHOLOGUE AFUA_2G14860)-RELATED"/>
    <property type="match status" value="1"/>
</dbReference>
<dbReference type="PRINTS" id="PR00412">
    <property type="entry name" value="EPOXHYDRLASE"/>
</dbReference>
<dbReference type="PANTHER" id="PTHR43798">
    <property type="entry name" value="MONOACYLGLYCEROL LIPASE"/>
    <property type="match status" value="1"/>
</dbReference>
<dbReference type="InterPro" id="IPR029058">
    <property type="entry name" value="AB_hydrolase_fold"/>
</dbReference>
<dbReference type="GO" id="GO:0016020">
    <property type="term" value="C:membrane"/>
    <property type="evidence" value="ECO:0007669"/>
    <property type="project" value="TreeGrafter"/>
</dbReference>
<accession>A0A238UCF5</accession>
<dbReference type="EMBL" id="LT899436">
    <property type="protein sequence ID" value="SNR16090.1"/>
    <property type="molecule type" value="Genomic_DNA"/>
</dbReference>
<dbReference type="InterPro" id="IPR050266">
    <property type="entry name" value="AB_hydrolase_sf"/>
</dbReference>
<evidence type="ECO:0000313" key="2">
    <source>
        <dbReference type="EMBL" id="SNR16090.1"/>
    </source>
</evidence>